<dbReference type="Pfam" id="PF00858">
    <property type="entry name" value="ASC"/>
    <property type="match status" value="1"/>
</dbReference>
<evidence type="ECO:0000256" key="1">
    <source>
        <dbReference type="ARBA" id="ARBA00004141"/>
    </source>
</evidence>
<evidence type="ECO:0000256" key="12">
    <source>
        <dbReference type="RuleBase" id="RU000679"/>
    </source>
</evidence>
<dbReference type="Proteomes" id="UP000663880">
    <property type="component" value="Unassembled WGS sequence"/>
</dbReference>
<evidence type="ECO:0000256" key="5">
    <source>
        <dbReference type="ARBA" id="ARBA00022692"/>
    </source>
</evidence>
<keyword evidence="7" id="KW-0915">Sodium</keyword>
<dbReference type="PANTHER" id="PTHR11690:SF240">
    <property type="entry name" value="PICKPOCKET 25-RELATED"/>
    <property type="match status" value="1"/>
</dbReference>
<feature type="signal peptide" evidence="14">
    <location>
        <begin position="1"/>
        <end position="22"/>
    </location>
</feature>
<feature type="transmembrane region" description="Helical" evidence="13">
    <location>
        <begin position="374"/>
        <end position="400"/>
    </location>
</feature>
<keyword evidence="16" id="KW-1185">Reference proteome</keyword>
<keyword evidence="10 12" id="KW-0739">Sodium transport</keyword>
<gene>
    <name evidence="15" type="ORF">PMACD_LOCUS15257</name>
</gene>
<dbReference type="EMBL" id="CAJOBZ010000070">
    <property type="protein sequence ID" value="CAF4946827.1"/>
    <property type="molecule type" value="Genomic_DNA"/>
</dbReference>
<dbReference type="Gene3D" id="1.10.287.770">
    <property type="entry name" value="YojJ-like"/>
    <property type="match status" value="1"/>
</dbReference>
<organism evidence="15 16">
    <name type="scientific">Pieris macdunnoughi</name>
    <dbReference type="NCBI Taxonomy" id="345717"/>
    <lineage>
        <taxon>Eukaryota</taxon>
        <taxon>Metazoa</taxon>
        <taxon>Ecdysozoa</taxon>
        <taxon>Arthropoda</taxon>
        <taxon>Hexapoda</taxon>
        <taxon>Insecta</taxon>
        <taxon>Pterygota</taxon>
        <taxon>Neoptera</taxon>
        <taxon>Endopterygota</taxon>
        <taxon>Lepidoptera</taxon>
        <taxon>Glossata</taxon>
        <taxon>Ditrysia</taxon>
        <taxon>Papilionoidea</taxon>
        <taxon>Pieridae</taxon>
        <taxon>Pierinae</taxon>
        <taxon>Pieris</taxon>
    </lineage>
</organism>
<keyword evidence="5 12" id="KW-0812">Transmembrane</keyword>
<evidence type="ECO:0000313" key="16">
    <source>
        <dbReference type="Proteomes" id="UP000663880"/>
    </source>
</evidence>
<evidence type="ECO:0000256" key="10">
    <source>
        <dbReference type="ARBA" id="ARBA00023201"/>
    </source>
</evidence>
<dbReference type="AlphaFoldDB" id="A0A821XP16"/>
<protein>
    <recommendedName>
        <fullName evidence="17">Sodium channel protein Nach</fullName>
    </recommendedName>
</protein>
<proteinExistence type="inferred from homology"/>
<dbReference type="PANTHER" id="PTHR11690">
    <property type="entry name" value="AMILORIDE-SENSITIVE SODIUM CHANNEL-RELATED"/>
    <property type="match status" value="1"/>
</dbReference>
<dbReference type="GO" id="GO:0005886">
    <property type="term" value="C:plasma membrane"/>
    <property type="evidence" value="ECO:0007669"/>
    <property type="project" value="TreeGrafter"/>
</dbReference>
<comment type="subcellular location">
    <subcellularLocation>
        <location evidence="1">Membrane</location>
        <topology evidence="1">Multi-pass membrane protein</topology>
    </subcellularLocation>
</comment>
<keyword evidence="4 12" id="KW-0894">Sodium channel</keyword>
<evidence type="ECO:0000256" key="3">
    <source>
        <dbReference type="ARBA" id="ARBA00022448"/>
    </source>
</evidence>
<reference evidence="15" key="1">
    <citation type="submission" date="2021-02" db="EMBL/GenBank/DDBJ databases">
        <authorList>
            <person name="Steward A R."/>
        </authorList>
    </citation>
    <scope>NUCLEOTIDE SEQUENCE</scope>
</reference>
<evidence type="ECO:0000256" key="4">
    <source>
        <dbReference type="ARBA" id="ARBA00022461"/>
    </source>
</evidence>
<evidence type="ECO:0000256" key="7">
    <source>
        <dbReference type="ARBA" id="ARBA00023053"/>
    </source>
</evidence>
<sequence length="445" mass="51171">MPHRHWCERLLWTAITIGAAWAALSVSLGQLQRYNDNPTVVTLEKDYREWQYSLPAITLCPGNRTDPLKMIKAIQKRWNLGPDDKRYAYYANFVLAVANSDLFHLQDYEKYKDDDRLDVDLFGLAVEVMPELLMKISSSQPVTFQWVPVMTESGTCYVTNSVATADLALIKSQLNATNNPITCHYSDTVCYVIFEVTKTSYYYIHSPYDVAKTSERTGKVYPSLNRFTELSVTETRTGHGVRELSSRRRACLYNDESQEGRKVYSTQMCRLSCRSRLALELCGCRPFYYFYEAGPFCNPAGMWCLSKYSKVLANFGGIKCNCQASCLHAEFKEKFVEDQIWGKGPFQERGSLRLSVEAPRTRYTREIVFHFEDLVVSFGGAAGLFLGASFISFVEIIYFAMEKLFKVFSREEEIKPVIIQKRPYEKRIEEIGIILKSLNSRQIPY</sequence>
<evidence type="ECO:0000256" key="11">
    <source>
        <dbReference type="ARBA" id="ARBA00023303"/>
    </source>
</evidence>
<keyword evidence="14" id="KW-0732">Signal</keyword>
<evidence type="ECO:0000256" key="2">
    <source>
        <dbReference type="ARBA" id="ARBA00007193"/>
    </source>
</evidence>
<comment type="similarity">
    <text evidence="2 12">Belongs to the amiloride-sensitive sodium channel (TC 1.A.6) family.</text>
</comment>
<evidence type="ECO:0008006" key="17">
    <source>
        <dbReference type="Google" id="ProtNLM"/>
    </source>
</evidence>
<keyword evidence="11 12" id="KW-0407">Ion channel</keyword>
<evidence type="ECO:0000256" key="14">
    <source>
        <dbReference type="SAM" id="SignalP"/>
    </source>
</evidence>
<name>A0A821XP16_9NEOP</name>
<dbReference type="Gene3D" id="1.10.287.820">
    <property type="entry name" value="Acid-sensing ion channel domain"/>
    <property type="match status" value="1"/>
</dbReference>
<evidence type="ECO:0000256" key="13">
    <source>
        <dbReference type="SAM" id="Phobius"/>
    </source>
</evidence>
<evidence type="ECO:0000313" key="15">
    <source>
        <dbReference type="EMBL" id="CAF4946827.1"/>
    </source>
</evidence>
<comment type="caution">
    <text evidence="15">The sequence shown here is derived from an EMBL/GenBank/DDBJ whole genome shotgun (WGS) entry which is preliminary data.</text>
</comment>
<keyword evidence="9 13" id="KW-0472">Membrane</keyword>
<keyword evidence="6 13" id="KW-1133">Transmembrane helix</keyword>
<dbReference type="GO" id="GO:0015280">
    <property type="term" value="F:ligand-gated sodium channel activity"/>
    <property type="evidence" value="ECO:0007669"/>
    <property type="project" value="TreeGrafter"/>
</dbReference>
<keyword evidence="3 12" id="KW-0813">Transport</keyword>
<keyword evidence="8 12" id="KW-0406">Ion transport</keyword>
<evidence type="ECO:0000256" key="8">
    <source>
        <dbReference type="ARBA" id="ARBA00023065"/>
    </source>
</evidence>
<evidence type="ECO:0000256" key="9">
    <source>
        <dbReference type="ARBA" id="ARBA00023136"/>
    </source>
</evidence>
<feature type="chain" id="PRO_5033011267" description="Sodium channel protein Nach" evidence="14">
    <location>
        <begin position="23"/>
        <end position="445"/>
    </location>
</feature>
<evidence type="ECO:0000256" key="6">
    <source>
        <dbReference type="ARBA" id="ARBA00022989"/>
    </source>
</evidence>
<accession>A0A821XP16</accession>
<dbReference type="OrthoDB" id="5874059at2759"/>
<dbReference type="InterPro" id="IPR001873">
    <property type="entry name" value="ENaC"/>
</dbReference>